<organism evidence="1 2">
    <name type="scientific">Hungatella hominis</name>
    <dbReference type="NCBI Taxonomy" id="2763050"/>
    <lineage>
        <taxon>Bacteria</taxon>
        <taxon>Bacillati</taxon>
        <taxon>Bacillota</taxon>
        <taxon>Clostridia</taxon>
        <taxon>Lachnospirales</taxon>
        <taxon>Lachnospiraceae</taxon>
        <taxon>Hungatella</taxon>
    </lineage>
</organism>
<comment type="caution">
    <text evidence="1">The sequence shown here is derived from an EMBL/GenBank/DDBJ whole genome shotgun (WGS) entry which is preliminary data.</text>
</comment>
<sequence>MAKNNSRAIAMPASLGAKVTAAHGNKSITAAEPINHPINFVFFLRPP</sequence>
<evidence type="ECO:0000313" key="1">
    <source>
        <dbReference type="EMBL" id="MBC5706525.1"/>
    </source>
</evidence>
<evidence type="ECO:0000313" key="2">
    <source>
        <dbReference type="Proteomes" id="UP000634672"/>
    </source>
</evidence>
<protein>
    <submittedName>
        <fullName evidence="1">Uncharacterized protein</fullName>
    </submittedName>
</protein>
<dbReference type="Proteomes" id="UP000634672">
    <property type="component" value="Unassembled WGS sequence"/>
</dbReference>
<keyword evidence="2" id="KW-1185">Reference proteome</keyword>
<dbReference type="RefSeq" id="WP_187018610.1">
    <property type="nucleotide sequence ID" value="NZ_JACOPB010000001.1"/>
</dbReference>
<proteinExistence type="predicted"/>
<gene>
    <name evidence="1" type="ORF">H8S75_00960</name>
</gene>
<accession>A0ABR7H044</accession>
<name>A0ABR7H044_9FIRM</name>
<reference evidence="1 2" key="1">
    <citation type="submission" date="2020-08" db="EMBL/GenBank/DDBJ databases">
        <title>Genome public.</title>
        <authorList>
            <person name="Liu C."/>
            <person name="Sun Q."/>
        </authorList>
    </citation>
    <scope>NUCLEOTIDE SEQUENCE [LARGE SCALE GENOMIC DNA]</scope>
    <source>
        <strain evidence="1 2">NSJ-66</strain>
    </source>
</reference>
<dbReference type="EMBL" id="JACOPB010000001">
    <property type="protein sequence ID" value="MBC5706525.1"/>
    <property type="molecule type" value="Genomic_DNA"/>
</dbReference>